<keyword evidence="4" id="KW-1185">Reference proteome</keyword>
<sequence>MKRGGAVPRMRPLPLAILWLLLLCTTSASSREFSKKQGNRNQAFSAAMNYAPSWASSSGMHTKEPGRPSYSLGAPVLRATMSAQRPVSPETVKKRISVCLRVLNNILPGYSSDQSAEVCARLASRSTTGTNNNNNNDNNNNKKTPDPSNGNKGTRRPKDYLFMQMEELERLVGKTRELEKSLLNNIAARRMLIAKSSKQGSANLPVLGLGKKPGSEKPKIISHGIRELEKNANVAFLESQLAAGTFNDLDFLDITKAVFATTQFTPKTNNQ</sequence>
<evidence type="ECO:0000256" key="1">
    <source>
        <dbReference type="SAM" id="MobiDB-lite"/>
    </source>
</evidence>
<dbReference type="EMBL" id="CAJPEX010004302">
    <property type="protein sequence ID" value="CAG0922930.1"/>
    <property type="molecule type" value="Genomic_DNA"/>
</dbReference>
<feature type="compositionally biased region" description="Low complexity" evidence="1">
    <location>
        <begin position="131"/>
        <end position="141"/>
    </location>
</feature>
<organism evidence="3">
    <name type="scientific">Notodromas monacha</name>
    <dbReference type="NCBI Taxonomy" id="399045"/>
    <lineage>
        <taxon>Eukaryota</taxon>
        <taxon>Metazoa</taxon>
        <taxon>Ecdysozoa</taxon>
        <taxon>Arthropoda</taxon>
        <taxon>Crustacea</taxon>
        <taxon>Oligostraca</taxon>
        <taxon>Ostracoda</taxon>
        <taxon>Podocopa</taxon>
        <taxon>Podocopida</taxon>
        <taxon>Cypridocopina</taxon>
        <taxon>Cypridoidea</taxon>
        <taxon>Cyprididae</taxon>
        <taxon>Notodromas</taxon>
    </lineage>
</organism>
<dbReference type="Proteomes" id="UP000678499">
    <property type="component" value="Unassembled WGS sequence"/>
</dbReference>
<proteinExistence type="predicted"/>
<feature type="region of interest" description="Disordered" evidence="1">
    <location>
        <begin position="126"/>
        <end position="156"/>
    </location>
</feature>
<dbReference type="AlphaFoldDB" id="A0A7R9BY22"/>
<accession>A0A7R9BY22</accession>
<evidence type="ECO:0000313" key="4">
    <source>
        <dbReference type="Proteomes" id="UP000678499"/>
    </source>
</evidence>
<protein>
    <submittedName>
        <fullName evidence="3">Uncharacterized protein</fullName>
    </submittedName>
</protein>
<name>A0A7R9BY22_9CRUS</name>
<evidence type="ECO:0000313" key="3">
    <source>
        <dbReference type="EMBL" id="CAD7282778.1"/>
    </source>
</evidence>
<evidence type="ECO:0000256" key="2">
    <source>
        <dbReference type="SAM" id="SignalP"/>
    </source>
</evidence>
<feature type="signal peptide" evidence="2">
    <location>
        <begin position="1"/>
        <end position="30"/>
    </location>
</feature>
<dbReference type="EMBL" id="OA886339">
    <property type="protein sequence ID" value="CAD7282778.1"/>
    <property type="molecule type" value="Genomic_DNA"/>
</dbReference>
<gene>
    <name evidence="3" type="ORF">NMOB1V02_LOCUS10399</name>
</gene>
<keyword evidence="2" id="KW-0732">Signal</keyword>
<reference evidence="3" key="1">
    <citation type="submission" date="2020-11" db="EMBL/GenBank/DDBJ databases">
        <authorList>
            <person name="Tran Van P."/>
        </authorList>
    </citation>
    <scope>NUCLEOTIDE SEQUENCE</scope>
</reference>
<feature type="chain" id="PRO_5036403077" evidence="2">
    <location>
        <begin position="31"/>
        <end position="271"/>
    </location>
</feature>